<keyword evidence="2" id="KW-1185">Reference proteome</keyword>
<dbReference type="PANTHER" id="PTHR31808:SF9">
    <property type="entry name" value="F21O3.2 PROTEIN"/>
    <property type="match status" value="1"/>
</dbReference>
<gene>
    <name evidence="1" type="ORF">FPE_LOCUS18092</name>
</gene>
<organism evidence="1 2">
    <name type="scientific">Fraxinus pennsylvanica</name>
    <dbReference type="NCBI Taxonomy" id="56036"/>
    <lineage>
        <taxon>Eukaryota</taxon>
        <taxon>Viridiplantae</taxon>
        <taxon>Streptophyta</taxon>
        <taxon>Embryophyta</taxon>
        <taxon>Tracheophyta</taxon>
        <taxon>Spermatophyta</taxon>
        <taxon>Magnoliopsida</taxon>
        <taxon>eudicotyledons</taxon>
        <taxon>Gunneridae</taxon>
        <taxon>Pentapetalae</taxon>
        <taxon>asterids</taxon>
        <taxon>lamiids</taxon>
        <taxon>Lamiales</taxon>
        <taxon>Oleaceae</taxon>
        <taxon>Oleeae</taxon>
        <taxon>Fraxinus</taxon>
    </lineage>
</organism>
<dbReference type="AlphaFoldDB" id="A0AAD1ZPB7"/>
<name>A0AAD1ZPB7_9LAMI</name>
<sequence length="128" mass="14374">MDCCLSYSKPRFSFPALPSIHSRPINLGTDRRQLVAVACRYNSSSSKCEFGGLNTPLEPKTAAGRFLSGVLLNDREYFHVAVRNQLKQLVADRDEAVARAEFSLGSDVASLHRLVFNYFLLSFLLCLW</sequence>
<evidence type="ECO:0000313" key="2">
    <source>
        <dbReference type="Proteomes" id="UP000834106"/>
    </source>
</evidence>
<evidence type="ECO:0000313" key="1">
    <source>
        <dbReference type="EMBL" id="CAI9770662.1"/>
    </source>
</evidence>
<dbReference type="EMBL" id="OU503046">
    <property type="protein sequence ID" value="CAI9770662.1"/>
    <property type="molecule type" value="Genomic_DNA"/>
</dbReference>
<dbReference type="PANTHER" id="PTHR31808">
    <property type="entry name" value="EXPRESSED PROTEIN"/>
    <property type="match status" value="1"/>
</dbReference>
<dbReference type="InterPro" id="IPR038925">
    <property type="entry name" value="At3g17800-like"/>
</dbReference>
<accession>A0AAD1ZPB7</accession>
<proteinExistence type="predicted"/>
<dbReference type="Proteomes" id="UP000834106">
    <property type="component" value="Chromosome 11"/>
</dbReference>
<protein>
    <submittedName>
        <fullName evidence="1">Uncharacterized protein</fullName>
    </submittedName>
</protein>
<reference evidence="1" key="1">
    <citation type="submission" date="2023-05" db="EMBL/GenBank/DDBJ databases">
        <authorList>
            <person name="Huff M."/>
        </authorList>
    </citation>
    <scope>NUCLEOTIDE SEQUENCE</scope>
</reference>